<evidence type="ECO:0000256" key="1">
    <source>
        <dbReference type="SAM" id="MobiDB-lite"/>
    </source>
</evidence>
<dbReference type="EMBL" id="KI927794">
    <property type="protein sequence ID" value="ETW32494.1"/>
    <property type="molecule type" value="Genomic_DNA"/>
</dbReference>
<proteinExistence type="predicted"/>
<reference evidence="2 3" key="2">
    <citation type="submission" date="2013-02" db="EMBL/GenBank/DDBJ databases">
        <title>The Genome Sequence of Plasmodium falciparum FCH/4.</title>
        <authorList>
            <consortium name="The Broad Institute Genome Sequencing Platform"/>
            <consortium name="The Broad Institute Genome Sequencing Center for Infectious Disease"/>
            <person name="Neafsey D."/>
            <person name="Cheeseman I."/>
            <person name="Volkman S."/>
            <person name="Adams J."/>
            <person name="Walker B."/>
            <person name="Young S.K."/>
            <person name="Zeng Q."/>
            <person name="Gargeya S."/>
            <person name="Fitzgerald M."/>
            <person name="Haas B."/>
            <person name="Abouelleil A."/>
            <person name="Alvarado L."/>
            <person name="Arachchi H.M."/>
            <person name="Berlin A.M."/>
            <person name="Chapman S.B."/>
            <person name="Dewar J."/>
            <person name="Goldberg J."/>
            <person name="Griggs A."/>
            <person name="Gujja S."/>
            <person name="Hansen M."/>
            <person name="Howarth C."/>
            <person name="Imamovic A."/>
            <person name="Larimer J."/>
            <person name="McCowan C."/>
            <person name="Murphy C."/>
            <person name="Neiman D."/>
            <person name="Pearson M."/>
            <person name="Priest M."/>
            <person name="Roberts A."/>
            <person name="Saif S."/>
            <person name="Shea T."/>
            <person name="Sisk P."/>
            <person name="Sykes S."/>
            <person name="Wortman J."/>
            <person name="Nusbaum C."/>
            <person name="Birren B."/>
        </authorList>
    </citation>
    <scope>NUCLEOTIDE SEQUENCE [LARGE SCALE GENOMIC DNA]</scope>
    <source>
        <strain evidence="2 3">FCH/4</strain>
    </source>
</reference>
<dbReference type="OrthoDB" id="10548423at2759"/>
<name>A0A024VUU1_PLAFA</name>
<evidence type="ECO:0000313" key="3">
    <source>
        <dbReference type="Proteomes" id="UP000030656"/>
    </source>
</evidence>
<reference evidence="2 3" key="1">
    <citation type="submission" date="2013-02" db="EMBL/GenBank/DDBJ databases">
        <title>The Genome Annotation of Plasmodium falciparum FCH/4.</title>
        <authorList>
            <consortium name="The Broad Institute Genome Sequencing Platform"/>
            <consortium name="The Broad Institute Genome Sequencing Center for Infectious Disease"/>
            <person name="Neafsey D."/>
            <person name="Hoffman S."/>
            <person name="Volkman S."/>
            <person name="Rosenthal P."/>
            <person name="Walker B."/>
            <person name="Young S.K."/>
            <person name="Zeng Q."/>
            <person name="Gargeya S."/>
            <person name="Fitzgerald M."/>
            <person name="Haas B."/>
            <person name="Abouelleil A."/>
            <person name="Allen A.W."/>
            <person name="Alvarado L."/>
            <person name="Arachchi H.M."/>
            <person name="Berlin A.M."/>
            <person name="Chapman S.B."/>
            <person name="Gainer-Dewar J."/>
            <person name="Goldberg J."/>
            <person name="Griggs A."/>
            <person name="Gujja S."/>
            <person name="Hansen M."/>
            <person name="Howarth C."/>
            <person name="Imamovic A."/>
            <person name="Ireland A."/>
            <person name="Larimer J."/>
            <person name="McCowan C."/>
            <person name="Murphy C."/>
            <person name="Pearson M."/>
            <person name="Poon T.W."/>
            <person name="Priest M."/>
            <person name="Roberts A."/>
            <person name="Saif S."/>
            <person name="Shea T."/>
            <person name="Sisk P."/>
            <person name="Sykes S."/>
            <person name="Wortman J."/>
            <person name="Nusbaum C."/>
            <person name="Birren B."/>
        </authorList>
    </citation>
    <scope>NUCLEOTIDE SEQUENCE [LARGE SCALE GENOMIC DNA]</scope>
    <source>
        <strain evidence="2 3">FCH/4</strain>
    </source>
</reference>
<gene>
    <name evidence="2" type="ORF">PFFCH_00087</name>
</gene>
<dbReference type="AlphaFoldDB" id="A0A024VUU1"/>
<dbReference type="Proteomes" id="UP000030656">
    <property type="component" value="Unassembled WGS sequence"/>
</dbReference>
<sequence>MIHLDKTNESSTNSNNNKQIILENKPYNDFSKKLTEHELREALNSLEECSP</sequence>
<feature type="region of interest" description="Disordered" evidence="1">
    <location>
        <begin position="1"/>
        <end position="20"/>
    </location>
</feature>
<evidence type="ECO:0000313" key="2">
    <source>
        <dbReference type="EMBL" id="ETW32494.1"/>
    </source>
</evidence>
<organism evidence="2 3">
    <name type="scientific">Plasmodium falciparum FCH/4</name>
    <dbReference type="NCBI Taxonomy" id="1036724"/>
    <lineage>
        <taxon>Eukaryota</taxon>
        <taxon>Sar</taxon>
        <taxon>Alveolata</taxon>
        <taxon>Apicomplexa</taxon>
        <taxon>Aconoidasida</taxon>
        <taxon>Haemosporida</taxon>
        <taxon>Plasmodiidae</taxon>
        <taxon>Plasmodium</taxon>
        <taxon>Plasmodium (Laverania)</taxon>
    </lineage>
</organism>
<accession>A0A024VUU1</accession>
<protein>
    <submittedName>
        <fullName evidence="2">Uncharacterized protein</fullName>
    </submittedName>
</protein>